<dbReference type="EMBL" id="JASCZI010061594">
    <property type="protein sequence ID" value="MED6139091.1"/>
    <property type="molecule type" value="Genomic_DNA"/>
</dbReference>
<feature type="compositionally biased region" description="Low complexity" evidence="1">
    <location>
        <begin position="9"/>
        <end position="22"/>
    </location>
</feature>
<protein>
    <submittedName>
        <fullName evidence="2">Uncharacterized protein</fullName>
    </submittedName>
</protein>
<accession>A0ABU6SSS5</accession>
<keyword evidence="3" id="KW-1185">Reference proteome</keyword>
<comment type="caution">
    <text evidence="2">The sequence shown here is derived from an EMBL/GenBank/DDBJ whole genome shotgun (WGS) entry which is preliminary data.</text>
</comment>
<evidence type="ECO:0000313" key="3">
    <source>
        <dbReference type="Proteomes" id="UP001341840"/>
    </source>
</evidence>
<gene>
    <name evidence="2" type="ORF">PIB30_080622</name>
</gene>
<evidence type="ECO:0000313" key="2">
    <source>
        <dbReference type="EMBL" id="MED6139091.1"/>
    </source>
</evidence>
<feature type="region of interest" description="Disordered" evidence="1">
    <location>
        <begin position="1"/>
        <end position="24"/>
    </location>
</feature>
<dbReference type="Proteomes" id="UP001341840">
    <property type="component" value="Unassembled WGS sequence"/>
</dbReference>
<proteinExistence type="predicted"/>
<sequence length="119" mass="12620">MGDTKPIYSSSSSCSTIKSRGSNLSSGYPSIGASLQSGNLSGTWPSPHALRPTNCDNPMEGIVETCWKLGCYTSGRLTSPVKQILRVRIPPCACSNPLVSGRPLNRAQIRVLLVLDLSG</sequence>
<name>A0ABU6SSS5_9FABA</name>
<organism evidence="2 3">
    <name type="scientific">Stylosanthes scabra</name>
    <dbReference type="NCBI Taxonomy" id="79078"/>
    <lineage>
        <taxon>Eukaryota</taxon>
        <taxon>Viridiplantae</taxon>
        <taxon>Streptophyta</taxon>
        <taxon>Embryophyta</taxon>
        <taxon>Tracheophyta</taxon>
        <taxon>Spermatophyta</taxon>
        <taxon>Magnoliopsida</taxon>
        <taxon>eudicotyledons</taxon>
        <taxon>Gunneridae</taxon>
        <taxon>Pentapetalae</taxon>
        <taxon>rosids</taxon>
        <taxon>fabids</taxon>
        <taxon>Fabales</taxon>
        <taxon>Fabaceae</taxon>
        <taxon>Papilionoideae</taxon>
        <taxon>50 kb inversion clade</taxon>
        <taxon>dalbergioids sensu lato</taxon>
        <taxon>Dalbergieae</taxon>
        <taxon>Pterocarpus clade</taxon>
        <taxon>Stylosanthes</taxon>
    </lineage>
</organism>
<evidence type="ECO:0000256" key="1">
    <source>
        <dbReference type="SAM" id="MobiDB-lite"/>
    </source>
</evidence>
<reference evidence="2 3" key="1">
    <citation type="journal article" date="2023" name="Plants (Basel)">
        <title>Bridging the Gap: Combining Genomics and Transcriptomics Approaches to Understand Stylosanthes scabra, an Orphan Legume from the Brazilian Caatinga.</title>
        <authorList>
            <person name="Ferreira-Neto J.R.C."/>
            <person name="da Silva M.D."/>
            <person name="Binneck E."/>
            <person name="de Melo N.F."/>
            <person name="da Silva R.H."/>
            <person name="de Melo A.L.T.M."/>
            <person name="Pandolfi V."/>
            <person name="Bustamante F.O."/>
            <person name="Brasileiro-Vidal A.C."/>
            <person name="Benko-Iseppon A.M."/>
        </authorList>
    </citation>
    <scope>NUCLEOTIDE SEQUENCE [LARGE SCALE GENOMIC DNA]</scope>
    <source>
        <tissue evidence="2">Leaves</tissue>
    </source>
</reference>